<gene>
    <name evidence="2" type="ORF">LCDVSa111L</name>
</gene>
<evidence type="ECO:0000313" key="2">
    <source>
        <dbReference type="EMBL" id="AOC55195.1"/>
    </source>
</evidence>
<evidence type="ECO:0000313" key="3">
    <source>
        <dbReference type="Proteomes" id="UP000149121"/>
    </source>
</evidence>
<dbReference type="OrthoDB" id="29748at10239"/>
<organism evidence="2 3">
    <name type="scientific">Lymphocystis disease virus 3</name>
    <dbReference type="NCBI Taxonomy" id="2560566"/>
    <lineage>
        <taxon>Viruses</taxon>
        <taxon>Varidnaviria</taxon>
        <taxon>Bamfordvirae</taxon>
        <taxon>Nucleocytoviricota</taxon>
        <taxon>Megaviricetes</taxon>
        <taxon>Pimascovirales</taxon>
        <taxon>Pimascovirales incertae sedis</taxon>
        <taxon>Iridoviridae</taxon>
        <taxon>Alphairidovirinae</taxon>
        <taxon>Lymphocystivirus</taxon>
        <taxon>Lymphocystivirus sparus1</taxon>
    </lineage>
</organism>
<proteinExistence type="predicted"/>
<dbReference type="PANTHER" id="PTHR31635">
    <property type="entry name" value="REVERSE TRANSCRIPTASE DOMAIN-CONTAINING PROTEIN-RELATED"/>
    <property type="match status" value="1"/>
</dbReference>
<dbReference type="PANTHER" id="PTHR31635:SF196">
    <property type="entry name" value="REVERSE TRANSCRIPTASE DOMAIN-CONTAINING PROTEIN-RELATED"/>
    <property type="match status" value="1"/>
</dbReference>
<dbReference type="PROSITE" id="PS50878">
    <property type="entry name" value="RT_POL"/>
    <property type="match status" value="1"/>
</dbReference>
<dbReference type="EMBL" id="KX643370">
    <property type="protein sequence ID" value="AOC55195.1"/>
    <property type="molecule type" value="Genomic_DNA"/>
</dbReference>
<evidence type="ECO:0000259" key="1">
    <source>
        <dbReference type="PROSITE" id="PS50878"/>
    </source>
</evidence>
<dbReference type="InterPro" id="IPR000477">
    <property type="entry name" value="RT_dom"/>
</dbReference>
<dbReference type="SUPFAM" id="SSF56672">
    <property type="entry name" value="DNA/RNA polymerases"/>
    <property type="match status" value="1"/>
</dbReference>
<dbReference type="KEGG" id="vg:30902687"/>
<protein>
    <submittedName>
        <fullName evidence="2">RNA-dependent DNA polymerase</fullName>
    </submittedName>
</protein>
<keyword evidence="3" id="KW-1185">Reference proteome</keyword>
<feature type="domain" description="Reverse transcriptase" evidence="1">
    <location>
        <begin position="182"/>
        <end position="450"/>
    </location>
</feature>
<name>A0A1B2RW25_9VIRU</name>
<accession>A0A1B2RW25</accession>
<dbReference type="CDD" id="cd01650">
    <property type="entry name" value="RT_nLTR_like"/>
    <property type="match status" value="1"/>
</dbReference>
<dbReference type="Pfam" id="PF00078">
    <property type="entry name" value="RVT_1"/>
    <property type="match status" value="1"/>
</dbReference>
<reference evidence="2 3" key="1">
    <citation type="journal article" date="2016" name="J. Virol.">
        <title>Concurrence of Iridovirus, Polyomavirus, and a Unique Member of a New Group of Fish Papillomaviruses in Lymphocystis Disease-Affected Gilthead Sea Bream.</title>
        <authorList>
            <person name="Lopez-Bueno A."/>
            <person name="Mavian C."/>
            <person name="Labella A.M."/>
            <person name="Castro D."/>
            <person name="Borrego J.J."/>
            <person name="Alcami A."/>
            <person name="Alejo A."/>
        </authorList>
    </citation>
    <scope>NUCLEOTIDE SEQUENCE [LARGE SCALE GENOMIC DNA]</scope>
    <source>
        <strain evidence="2">SA9</strain>
    </source>
</reference>
<sequence length="487" mass="55993">MALNRNHKRWRFNVDLLSNQSFIEFMRCEITEFLAIHKNVSPILKWETLKAYLRGSVIKFSGGKPRPNNRSIVLSVRAIKLKTGKISVNRDEINDEFKQYYTDFYNLSTESPNLNCNFWSDLTILPLNKCKLLNKPLHETEIVKAVSELRQKKSPGPDGFPIEFYMSFIEILTPLLKIVYDRCLEKKILPETLNQSQIVLLLKSNKDPLEPSSYRPVFLLNCDYKILAKILAFRLGKILPIIVAPDQTGYIKNRRSIFNVNRLLEIMYSFEPNDSQCLILTDAEKAFDSLKIAYLLKTLRKFNLGEPFVSWIESLYSNPTACVWTGDRLSDFFPLKKGIRQGCPLSPLLFVAALEPLACFIRQNSAIKGIVRARKEYKISLYADDVLIFVSQVEETVPLVLKIFEEFKTVSGYSLNLDKSKIVPLGLTKFKKSVSLTVSTDDFIYLGVTITKSKKDLLSRNLKALRLKKDLNPNYILYVLQSIIPFI</sequence>
<dbReference type="InterPro" id="IPR043502">
    <property type="entry name" value="DNA/RNA_pol_sf"/>
</dbReference>
<dbReference type="Proteomes" id="UP000149121">
    <property type="component" value="Segment"/>
</dbReference>